<reference evidence="2" key="1">
    <citation type="journal article" date="2017" name="Front. Plant Sci.">
        <title>Climate Clever Clovers: New Paradigm to Reduce the Environmental Footprint of Ruminants by Breeding Low Methanogenic Forages Utilizing Haplotype Variation.</title>
        <authorList>
            <person name="Kaur P."/>
            <person name="Appels R."/>
            <person name="Bayer P.E."/>
            <person name="Keeble-Gagnere G."/>
            <person name="Wang J."/>
            <person name="Hirakawa H."/>
            <person name="Shirasawa K."/>
            <person name="Vercoe P."/>
            <person name="Stefanova K."/>
            <person name="Durmic Z."/>
            <person name="Nichols P."/>
            <person name="Revell C."/>
            <person name="Isobe S.N."/>
            <person name="Edwards D."/>
            <person name="Erskine W."/>
        </authorList>
    </citation>
    <scope>NUCLEOTIDE SEQUENCE [LARGE SCALE GENOMIC DNA]</scope>
    <source>
        <strain evidence="2">cv. Daliak</strain>
    </source>
</reference>
<organism evidence="1 2">
    <name type="scientific">Trifolium subterraneum</name>
    <name type="common">Subterranean clover</name>
    <dbReference type="NCBI Taxonomy" id="3900"/>
    <lineage>
        <taxon>Eukaryota</taxon>
        <taxon>Viridiplantae</taxon>
        <taxon>Streptophyta</taxon>
        <taxon>Embryophyta</taxon>
        <taxon>Tracheophyta</taxon>
        <taxon>Spermatophyta</taxon>
        <taxon>Magnoliopsida</taxon>
        <taxon>eudicotyledons</taxon>
        <taxon>Gunneridae</taxon>
        <taxon>Pentapetalae</taxon>
        <taxon>rosids</taxon>
        <taxon>fabids</taxon>
        <taxon>Fabales</taxon>
        <taxon>Fabaceae</taxon>
        <taxon>Papilionoideae</taxon>
        <taxon>50 kb inversion clade</taxon>
        <taxon>NPAAA clade</taxon>
        <taxon>Hologalegina</taxon>
        <taxon>IRL clade</taxon>
        <taxon>Trifolieae</taxon>
        <taxon>Trifolium</taxon>
    </lineage>
</organism>
<dbReference type="OrthoDB" id="1917522at2759"/>
<gene>
    <name evidence="1" type="ORF">TSUD_100910</name>
</gene>
<evidence type="ECO:0000313" key="1">
    <source>
        <dbReference type="EMBL" id="GAU42479.1"/>
    </source>
</evidence>
<dbReference type="Proteomes" id="UP000242715">
    <property type="component" value="Unassembled WGS sequence"/>
</dbReference>
<accession>A0A2Z6PCT6</accession>
<sequence length="184" mass="20613">MMRGANYAKRDMPLEIWNHNHHHVNQDFLGLMAQSQPSVSTYPNQNLVEKTCHQNEENIMRGTNIARREDWNHHVHQGFLGFMNQPKSSISAYPTQNLDECVEVVAVHRKGNSSLGSGRVFMEYDFFHEKDGKVNTTTTLAKDLFPTATNSLGFGSCEASSSITAASYGDTSIGYDSIDLSLRL</sequence>
<proteinExistence type="predicted"/>
<keyword evidence="2" id="KW-1185">Reference proteome</keyword>
<dbReference type="AlphaFoldDB" id="A0A2Z6PCT6"/>
<name>A0A2Z6PCT6_TRISU</name>
<protein>
    <submittedName>
        <fullName evidence="1">Uncharacterized protein</fullName>
    </submittedName>
</protein>
<evidence type="ECO:0000313" key="2">
    <source>
        <dbReference type="Proteomes" id="UP000242715"/>
    </source>
</evidence>
<dbReference type="EMBL" id="DF973921">
    <property type="protein sequence ID" value="GAU42479.1"/>
    <property type="molecule type" value="Genomic_DNA"/>
</dbReference>